<evidence type="ECO:0000313" key="2">
    <source>
        <dbReference type="Proteomes" id="UP000799324"/>
    </source>
</evidence>
<proteinExistence type="predicted"/>
<gene>
    <name evidence="1" type="ORF">K491DRAFT_722962</name>
</gene>
<name>A0A6A6SKP8_9PLEO</name>
<dbReference type="Proteomes" id="UP000799324">
    <property type="component" value="Unassembled WGS sequence"/>
</dbReference>
<dbReference type="EMBL" id="MU004566">
    <property type="protein sequence ID" value="KAF2647982.1"/>
    <property type="molecule type" value="Genomic_DNA"/>
</dbReference>
<organism evidence="1 2">
    <name type="scientific">Lophiostoma macrostomum CBS 122681</name>
    <dbReference type="NCBI Taxonomy" id="1314788"/>
    <lineage>
        <taxon>Eukaryota</taxon>
        <taxon>Fungi</taxon>
        <taxon>Dikarya</taxon>
        <taxon>Ascomycota</taxon>
        <taxon>Pezizomycotina</taxon>
        <taxon>Dothideomycetes</taxon>
        <taxon>Pleosporomycetidae</taxon>
        <taxon>Pleosporales</taxon>
        <taxon>Lophiostomataceae</taxon>
        <taxon>Lophiostoma</taxon>
    </lineage>
</organism>
<dbReference type="AlphaFoldDB" id="A0A6A6SKP8"/>
<reference evidence="1" key="1">
    <citation type="journal article" date="2020" name="Stud. Mycol.">
        <title>101 Dothideomycetes genomes: a test case for predicting lifestyles and emergence of pathogens.</title>
        <authorList>
            <person name="Haridas S."/>
            <person name="Albert R."/>
            <person name="Binder M."/>
            <person name="Bloem J."/>
            <person name="Labutti K."/>
            <person name="Salamov A."/>
            <person name="Andreopoulos B."/>
            <person name="Baker S."/>
            <person name="Barry K."/>
            <person name="Bills G."/>
            <person name="Bluhm B."/>
            <person name="Cannon C."/>
            <person name="Castanera R."/>
            <person name="Culley D."/>
            <person name="Daum C."/>
            <person name="Ezra D."/>
            <person name="Gonzalez J."/>
            <person name="Henrissat B."/>
            <person name="Kuo A."/>
            <person name="Liang C."/>
            <person name="Lipzen A."/>
            <person name="Lutzoni F."/>
            <person name="Magnuson J."/>
            <person name="Mondo S."/>
            <person name="Nolan M."/>
            <person name="Ohm R."/>
            <person name="Pangilinan J."/>
            <person name="Park H.-J."/>
            <person name="Ramirez L."/>
            <person name="Alfaro M."/>
            <person name="Sun H."/>
            <person name="Tritt A."/>
            <person name="Yoshinaga Y."/>
            <person name="Zwiers L.-H."/>
            <person name="Turgeon B."/>
            <person name="Goodwin S."/>
            <person name="Spatafora J."/>
            <person name="Crous P."/>
            <person name="Grigoriev I."/>
        </authorList>
    </citation>
    <scope>NUCLEOTIDE SEQUENCE</scope>
    <source>
        <strain evidence="1">CBS 122681</strain>
    </source>
</reference>
<evidence type="ECO:0000313" key="1">
    <source>
        <dbReference type="EMBL" id="KAF2647982.1"/>
    </source>
</evidence>
<keyword evidence="2" id="KW-1185">Reference proteome</keyword>
<accession>A0A6A6SKP8</accession>
<sequence>MSNNIVYLRPLADAPGVKRFADIQPQIQSTMRLDTTKNFAEELQRGQPKSQHAIYGCTSFFITPMIMQKINTAWKSASANLIDIDNLMTVLTY</sequence>
<protein>
    <submittedName>
        <fullName evidence="1">Uncharacterized protein</fullName>
    </submittedName>
</protein>